<feature type="transmembrane region" description="Helical" evidence="3">
    <location>
        <begin position="344"/>
        <end position="362"/>
    </location>
</feature>
<dbReference type="Pfam" id="PF03323">
    <property type="entry name" value="GerA"/>
    <property type="match status" value="1"/>
</dbReference>
<evidence type="ECO:0000256" key="1">
    <source>
        <dbReference type="ARBA" id="ARBA00005278"/>
    </source>
</evidence>
<dbReference type="InterPro" id="IPR004995">
    <property type="entry name" value="Spore_Ger"/>
</dbReference>
<dbReference type="PIRSF" id="PIRSF005690">
    <property type="entry name" value="GerBA"/>
    <property type="match status" value="1"/>
</dbReference>
<dbReference type="PANTHER" id="PTHR22550:SF5">
    <property type="entry name" value="LEUCINE ZIPPER PROTEIN 4"/>
    <property type="match status" value="1"/>
</dbReference>
<organism evidence="4 5">
    <name type="scientific">Fictibacillus arsenicus</name>
    <dbReference type="NCBI Taxonomy" id="255247"/>
    <lineage>
        <taxon>Bacteria</taxon>
        <taxon>Bacillati</taxon>
        <taxon>Bacillota</taxon>
        <taxon>Bacilli</taxon>
        <taxon>Bacillales</taxon>
        <taxon>Fictibacillaceae</taxon>
        <taxon>Fictibacillus</taxon>
    </lineage>
</organism>
<gene>
    <name evidence="4" type="ORF">ABE41_003390</name>
</gene>
<comment type="similarity">
    <text evidence="1">Belongs to the GerABKA family.</text>
</comment>
<dbReference type="AlphaFoldDB" id="A0A1B1Z0P6"/>
<keyword evidence="5" id="KW-1185">Reference proteome</keyword>
<dbReference type="STRING" id="255247.ABE41_003390"/>
<dbReference type="PANTHER" id="PTHR22550">
    <property type="entry name" value="SPORE GERMINATION PROTEIN"/>
    <property type="match status" value="1"/>
</dbReference>
<feature type="transmembrane region" description="Helical" evidence="3">
    <location>
        <begin position="302"/>
        <end position="324"/>
    </location>
</feature>
<sequence>MKSLDTTKIEIPIYKNLPDNEEYIRNLYKNCDDIKIRNFQFGRNYKQEALVVHCDSLIQEEKSNLLHTIIKDMPDFEAALSLSVTVEQIKNFFENKGIASRPVMLLKNYNELNANIVNGHIVLLFDKWNQAISIDASSVEKRSVAEPQNEVVVVGPREGTIENLQKNLGLIRSRLKTPDLKFCFKQTQNKSNTKFVYGYLDGTVNFQMLEEFERRINKITTEEILETTYIAELIEESTITPFPQYRFTERPDVAAASLLEGKIVILMEGTGTIVICPGLFNEFFQSASDYYQRSIFSSIIRLVRFIGFVLSLALPSIYIALTTFHQELIPTVLLIALLDTREGIPFPALVEALIMLFFFELLQEAGIRLPKPIGSTVSIVGALIIGEASINAGLTSPIMIVVIGLTGIASFSIPYYDFGFAARLLRIPLMFLAAMMGGFGLFLGFILIFLHLSKLKVLTEPYLGTFTLNSTSLLKDGFFRVSLKKLLRNRNTGKEL</sequence>
<dbReference type="InterPro" id="IPR050768">
    <property type="entry name" value="UPF0353/GerABKA_families"/>
</dbReference>
<feature type="transmembrane region" description="Helical" evidence="3">
    <location>
        <begin position="429"/>
        <end position="452"/>
    </location>
</feature>
<reference evidence="4 5" key="1">
    <citation type="submission" date="2016-08" db="EMBL/GenBank/DDBJ databases">
        <title>Complete genome sequence of Fictibacillus arsenicus G25-54, a strain with toxicity to nematodes and a potential arsenic-resistance activity.</title>
        <authorList>
            <person name="Zheng Z."/>
        </authorList>
    </citation>
    <scope>NUCLEOTIDE SEQUENCE [LARGE SCALE GENOMIC DNA]</scope>
    <source>
        <strain evidence="4 5">G25-54</strain>
    </source>
</reference>
<keyword evidence="3" id="KW-0812">Transmembrane</keyword>
<keyword evidence="2 3" id="KW-0472">Membrane</keyword>
<dbReference type="GO" id="GO:0009847">
    <property type="term" value="P:spore germination"/>
    <property type="evidence" value="ECO:0007669"/>
    <property type="project" value="UniProtKB-UniRule"/>
</dbReference>
<protein>
    <submittedName>
        <fullName evidence="4">Uncharacterized protein</fullName>
    </submittedName>
</protein>
<dbReference type="Proteomes" id="UP000077412">
    <property type="component" value="Chromosome"/>
</dbReference>
<evidence type="ECO:0000256" key="2">
    <source>
        <dbReference type="ARBA" id="ARBA00023136"/>
    </source>
</evidence>
<dbReference type="GO" id="GO:0005886">
    <property type="term" value="C:plasma membrane"/>
    <property type="evidence" value="ECO:0007669"/>
    <property type="project" value="UniProtKB-SubCell"/>
</dbReference>
<feature type="transmembrane region" description="Helical" evidence="3">
    <location>
        <begin position="398"/>
        <end position="417"/>
    </location>
</feature>
<proteinExistence type="inferred from homology"/>
<evidence type="ECO:0000313" key="5">
    <source>
        <dbReference type="Proteomes" id="UP000077412"/>
    </source>
</evidence>
<name>A0A1B1Z0P6_9BACL</name>
<accession>A0A1B1Z0P6</accession>
<evidence type="ECO:0000256" key="3">
    <source>
        <dbReference type="SAM" id="Phobius"/>
    </source>
</evidence>
<evidence type="ECO:0000313" key="4">
    <source>
        <dbReference type="EMBL" id="ANX11037.1"/>
    </source>
</evidence>
<dbReference type="EMBL" id="CP016761">
    <property type="protein sequence ID" value="ANX11037.1"/>
    <property type="molecule type" value="Genomic_DNA"/>
</dbReference>
<keyword evidence="3" id="KW-1133">Transmembrane helix</keyword>
<dbReference type="KEGG" id="far:ABE41_003390"/>